<protein>
    <submittedName>
        <fullName evidence="2">Uncharacterized protein</fullName>
    </submittedName>
</protein>
<feature type="signal peptide" evidence="1">
    <location>
        <begin position="1"/>
        <end position="19"/>
    </location>
</feature>
<reference evidence="2 3" key="1">
    <citation type="submission" date="2008-07" db="EMBL/GenBank/DDBJ databases">
        <authorList>
            <person name="El-Sayed N."/>
            <person name="Caler E."/>
            <person name="Inman J."/>
            <person name="Amedeo P."/>
            <person name="Hass B."/>
            <person name="Wortman J."/>
        </authorList>
    </citation>
    <scope>NUCLEOTIDE SEQUENCE [LARGE SCALE GENOMIC DNA]</scope>
    <source>
        <strain evidence="3">ATCC 50983 / TXsc</strain>
    </source>
</reference>
<dbReference type="AlphaFoldDB" id="C5LFY8"/>
<evidence type="ECO:0000256" key="1">
    <source>
        <dbReference type="SAM" id="SignalP"/>
    </source>
</evidence>
<dbReference type="Proteomes" id="UP000007800">
    <property type="component" value="Unassembled WGS sequence"/>
</dbReference>
<dbReference type="OrthoDB" id="444935at2759"/>
<organism evidence="3">
    <name type="scientific">Perkinsus marinus (strain ATCC 50983 / TXsc)</name>
    <dbReference type="NCBI Taxonomy" id="423536"/>
    <lineage>
        <taxon>Eukaryota</taxon>
        <taxon>Sar</taxon>
        <taxon>Alveolata</taxon>
        <taxon>Perkinsozoa</taxon>
        <taxon>Perkinsea</taxon>
        <taxon>Perkinsida</taxon>
        <taxon>Perkinsidae</taxon>
        <taxon>Perkinsus</taxon>
    </lineage>
</organism>
<keyword evidence="3" id="KW-1185">Reference proteome</keyword>
<dbReference type="EMBL" id="GG681697">
    <property type="protein sequence ID" value="EER04369.1"/>
    <property type="molecule type" value="Genomic_DNA"/>
</dbReference>
<name>C5LFY8_PERM5</name>
<dbReference type="InParanoid" id="C5LFY8"/>
<keyword evidence="1" id="KW-0732">Signal</keyword>
<evidence type="ECO:0000313" key="2">
    <source>
        <dbReference type="EMBL" id="EER04369.1"/>
    </source>
</evidence>
<evidence type="ECO:0000313" key="3">
    <source>
        <dbReference type="Proteomes" id="UP000007800"/>
    </source>
</evidence>
<accession>C5LFY8</accession>
<dbReference type="RefSeq" id="XP_002772553.1">
    <property type="nucleotide sequence ID" value="XM_002772507.1"/>
</dbReference>
<sequence>MHQYSLVFLLLALSGLLDAQPSGKYCGSGSTIFGDFAVEIVITSSTTADIYAVYTPPGGDAGGGNVKDVKYIYDSSNGDITVTDVDKLDALIEKIGAPISGADLAHLKYTDGKILVVNLGNFALNPC</sequence>
<gene>
    <name evidence="2" type="ORF">Pmar_PMAR001879</name>
</gene>
<dbReference type="GeneID" id="9037022"/>
<feature type="chain" id="PRO_5002954481" evidence="1">
    <location>
        <begin position="20"/>
        <end position="127"/>
    </location>
</feature>
<proteinExistence type="predicted"/>